<dbReference type="PANTHER" id="PTHR30460">
    <property type="entry name" value="MODERATE CONDUCTANCE MECHANOSENSITIVE CHANNEL YBIO"/>
    <property type="match status" value="1"/>
</dbReference>
<evidence type="ECO:0000256" key="4">
    <source>
        <dbReference type="ARBA" id="ARBA00022692"/>
    </source>
</evidence>
<feature type="domain" description="Mechanosensitive ion channel MscS" evidence="9">
    <location>
        <begin position="165"/>
        <end position="226"/>
    </location>
</feature>
<name>A0ABV8LRM9_9ACTN</name>
<comment type="similarity">
    <text evidence="2">Belongs to the MscS (TC 1.A.23) family.</text>
</comment>
<keyword evidence="6 8" id="KW-0472">Membrane</keyword>
<dbReference type="SUPFAM" id="SSF82861">
    <property type="entry name" value="Mechanosensitive channel protein MscS (YggB), transmembrane region"/>
    <property type="match status" value="1"/>
</dbReference>
<dbReference type="Pfam" id="PF21088">
    <property type="entry name" value="MS_channel_1st"/>
    <property type="match status" value="1"/>
</dbReference>
<comment type="caution">
    <text evidence="12">The sequence shown here is derived from an EMBL/GenBank/DDBJ whole genome shotgun (WGS) entry which is preliminary data.</text>
</comment>
<dbReference type="Gene3D" id="1.10.287.1260">
    <property type="match status" value="1"/>
</dbReference>
<dbReference type="Gene3D" id="2.30.30.60">
    <property type="match status" value="1"/>
</dbReference>
<evidence type="ECO:0000256" key="8">
    <source>
        <dbReference type="SAM" id="Phobius"/>
    </source>
</evidence>
<dbReference type="Pfam" id="PF21082">
    <property type="entry name" value="MS_channel_3rd"/>
    <property type="match status" value="1"/>
</dbReference>
<reference evidence="13" key="1">
    <citation type="journal article" date="2019" name="Int. J. Syst. Evol. Microbiol.">
        <title>The Global Catalogue of Microorganisms (GCM) 10K type strain sequencing project: providing services to taxonomists for standard genome sequencing and annotation.</title>
        <authorList>
            <consortium name="The Broad Institute Genomics Platform"/>
            <consortium name="The Broad Institute Genome Sequencing Center for Infectious Disease"/>
            <person name="Wu L."/>
            <person name="Ma J."/>
        </authorList>
    </citation>
    <scope>NUCLEOTIDE SEQUENCE [LARGE SCALE GENOMIC DNA]</scope>
    <source>
        <strain evidence="13">CGMCC 4.7289</strain>
    </source>
</reference>
<dbReference type="RefSeq" id="WP_253761003.1">
    <property type="nucleotide sequence ID" value="NZ_JAMZDZ010000001.1"/>
</dbReference>
<protein>
    <submittedName>
        <fullName evidence="12">Mechanosensitive ion channel family protein</fullName>
    </submittedName>
</protein>
<feature type="transmembrane region" description="Helical" evidence="8">
    <location>
        <begin position="46"/>
        <end position="67"/>
    </location>
</feature>
<evidence type="ECO:0000259" key="10">
    <source>
        <dbReference type="Pfam" id="PF21082"/>
    </source>
</evidence>
<dbReference type="EMBL" id="JBHSAY010000010">
    <property type="protein sequence ID" value="MFC4133189.1"/>
    <property type="molecule type" value="Genomic_DNA"/>
</dbReference>
<evidence type="ECO:0000256" key="7">
    <source>
        <dbReference type="SAM" id="MobiDB-lite"/>
    </source>
</evidence>
<proteinExistence type="inferred from homology"/>
<dbReference type="InterPro" id="IPR006685">
    <property type="entry name" value="MscS_channel_2nd"/>
</dbReference>
<keyword evidence="3" id="KW-1003">Cell membrane</keyword>
<dbReference type="InterPro" id="IPR049142">
    <property type="entry name" value="MS_channel_1st"/>
</dbReference>
<feature type="transmembrane region" description="Helical" evidence="8">
    <location>
        <begin position="118"/>
        <end position="138"/>
    </location>
</feature>
<dbReference type="SUPFAM" id="SSF50182">
    <property type="entry name" value="Sm-like ribonucleoproteins"/>
    <property type="match status" value="1"/>
</dbReference>
<dbReference type="Proteomes" id="UP001595816">
    <property type="component" value="Unassembled WGS sequence"/>
</dbReference>
<dbReference type="InterPro" id="IPR049278">
    <property type="entry name" value="MS_channel_C"/>
</dbReference>
<dbReference type="Gene3D" id="3.30.70.100">
    <property type="match status" value="1"/>
</dbReference>
<evidence type="ECO:0000256" key="3">
    <source>
        <dbReference type="ARBA" id="ARBA00022475"/>
    </source>
</evidence>
<evidence type="ECO:0000313" key="12">
    <source>
        <dbReference type="EMBL" id="MFC4133189.1"/>
    </source>
</evidence>
<keyword evidence="13" id="KW-1185">Reference proteome</keyword>
<evidence type="ECO:0000256" key="5">
    <source>
        <dbReference type="ARBA" id="ARBA00022989"/>
    </source>
</evidence>
<sequence>MTALLLQFLADATPSPTPTVDCDGDSACMQFYDWFKNAKVAEASLWVIKPARIVLIVVLALILRAVLHRTITRMTDRAGEGKIPTILRPLREKLPSSLTEPTSLFPERRRQRAAAIGSVLRSFVTVTVFSIAGLMVLAELGINLTPLVAGLGIVGAALGFGAQSLVKDLIAGLFMLLEDQYGVGDTVDVGDVVGVVEAVGLRTITIRDGQGIVWYVRNGEIIRVGNKSQGHAVAIVDLPIGFAGVDEAVSVLRTALLRFAEDPAYADDFLEPPEVAGIEAVTVDGATVRVIAKTTNDTHARILRELRRRMTEALESSGIAATIAASRGLRPSTPGDGENGVRGPAPV</sequence>
<evidence type="ECO:0000313" key="13">
    <source>
        <dbReference type="Proteomes" id="UP001595816"/>
    </source>
</evidence>
<evidence type="ECO:0000256" key="6">
    <source>
        <dbReference type="ARBA" id="ARBA00023136"/>
    </source>
</evidence>
<dbReference type="InterPro" id="IPR011014">
    <property type="entry name" value="MscS_channel_TM-2"/>
</dbReference>
<gene>
    <name evidence="12" type="ORF">ACFOZ4_21485</name>
</gene>
<organism evidence="12 13">
    <name type="scientific">Hamadaea flava</name>
    <dbReference type="NCBI Taxonomy" id="1742688"/>
    <lineage>
        <taxon>Bacteria</taxon>
        <taxon>Bacillati</taxon>
        <taxon>Actinomycetota</taxon>
        <taxon>Actinomycetes</taxon>
        <taxon>Micromonosporales</taxon>
        <taxon>Micromonosporaceae</taxon>
        <taxon>Hamadaea</taxon>
    </lineage>
</organism>
<comment type="subcellular location">
    <subcellularLocation>
        <location evidence="1">Cell membrane</location>
        <topology evidence="1">Multi-pass membrane protein</topology>
    </subcellularLocation>
</comment>
<evidence type="ECO:0000256" key="1">
    <source>
        <dbReference type="ARBA" id="ARBA00004651"/>
    </source>
</evidence>
<dbReference type="InterPro" id="IPR045276">
    <property type="entry name" value="YbiO_bact"/>
</dbReference>
<keyword evidence="5 8" id="KW-1133">Transmembrane helix</keyword>
<feature type="transmembrane region" description="Helical" evidence="8">
    <location>
        <begin position="144"/>
        <end position="166"/>
    </location>
</feature>
<feature type="domain" description="Mechanosensitive ion channel transmembrane helices 2/3" evidence="11">
    <location>
        <begin position="124"/>
        <end position="163"/>
    </location>
</feature>
<feature type="region of interest" description="Disordered" evidence="7">
    <location>
        <begin position="325"/>
        <end position="347"/>
    </location>
</feature>
<dbReference type="Pfam" id="PF00924">
    <property type="entry name" value="MS_channel_2nd"/>
    <property type="match status" value="1"/>
</dbReference>
<dbReference type="InterPro" id="IPR010920">
    <property type="entry name" value="LSM_dom_sf"/>
</dbReference>
<dbReference type="PANTHER" id="PTHR30460:SF0">
    <property type="entry name" value="MODERATE CONDUCTANCE MECHANOSENSITIVE CHANNEL YBIO"/>
    <property type="match status" value="1"/>
</dbReference>
<keyword evidence="4 8" id="KW-0812">Transmembrane</keyword>
<dbReference type="InterPro" id="IPR023408">
    <property type="entry name" value="MscS_beta-dom_sf"/>
</dbReference>
<evidence type="ECO:0000259" key="9">
    <source>
        <dbReference type="Pfam" id="PF00924"/>
    </source>
</evidence>
<evidence type="ECO:0000259" key="11">
    <source>
        <dbReference type="Pfam" id="PF21088"/>
    </source>
</evidence>
<feature type="domain" description="Mechanosensitive ion channel MscS C-terminal" evidence="10">
    <location>
        <begin position="253"/>
        <end position="320"/>
    </location>
</feature>
<accession>A0ABV8LRM9</accession>
<evidence type="ECO:0000256" key="2">
    <source>
        <dbReference type="ARBA" id="ARBA00008017"/>
    </source>
</evidence>